<feature type="non-terminal residue" evidence="3">
    <location>
        <position position="1"/>
    </location>
</feature>
<proteinExistence type="predicted"/>
<evidence type="ECO:0000259" key="2">
    <source>
        <dbReference type="Pfam" id="PF18717"/>
    </source>
</evidence>
<accession>A0A9W8MNL7</accession>
<evidence type="ECO:0000313" key="3">
    <source>
        <dbReference type="EMBL" id="KAJ2935064.1"/>
    </source>
</evidence>
<sequence>MSRKRSSKVLDLDDPVEAQSFDYPDSLVSSAKGNFDSSPTKATKRYVRPLKRRPRAIPMERETETETGGEEDWGHPTTPAPVVGPWEAFDDFGLASSSGTDLADDAAAVILGANSAVGFSDNDVASYLDAVESFAAGFYQVGESIFAVEGWDTQRCQATAGWYHLQHLIINSELHVACTCPQAVRNFCIHQTFFKEYDVERLLQGRTLRVDSTDAVLYFRQQVPNVNEFVTMFSVRSFSSSQLKGRAIVTHTGRAYSAGLWRCSKDPNSKTICVHVQACFKILEELTTTPEGDLDEVLEGAETAQALASITRKEAVSHLPVLPPASISLKSDPQLYPRPPPFRSPPSVTIALDPQASCPCPSGRTFHNPSDPTVVRQCRIFALHTVFHAQIELQRCPTCPRNRRRYIGPDLRTQGLFNYNNSILVSHELLDEYTISFVTSETPFTAFVAVVAHRYSVSGAVFMGEDLFRSVWFSYAGQMALEDDMTCVRCGLSPETVIWDGITLAFGRKHVSSTLTPPTEHSPQSIIRSNVKRLPKQQLIPDTRLRTKLRQVLKGPKLDESLSDEGSDTEPPNSDQDKEHRHRQSQHMLEHLNRVDDVYEKLNIECSALATLFRETFGAVAILNKKAVPAPYRNLFRQIAAEESVLQMINGSSLEDLGLFLSNPCRAQVTKLVTIPALYQVLQSDSDIEPLIPVARWLHEKASRTLKGLSVETLRLDDPKSKLSSEDPASDWKLVNWMLLQLTPNTAPTTVSTS</sequence>
<reference evidence="3" key="1">
    <citation type="submission" date="2022-06" db="EMBL/GenBank/DDBJ databases">
        <title>Genome Sequence of Candolleomyces eurysporus.</title>
        <authorList>
            <person name="Buettner E."/>
        </authorList>
    </citation>
    <scope>NUCLEOTIDE SEQUENCE</scope>
    <source>
        <strain evidence="3">VTCC 930004</strain>
    </source>
</reference>
<organism evidence="3 4">
    <name type="scientific">Candolleomyces eurysporus</name>
    <dbReference type="NCBI Taxonomy" id="2828524"/>
    <lineage>
        <taxon>Eukaryota</taxon>
        <taxon>Fungi</taxon>
        <taxon>Dikarya</taxon>
        <taxon>Basidiomycota</taxon>
        <taxon>Agaricomycotina</taxon>
        <taxon>Agaricomycetes</taxon>
        <taxon>Agaricomycetidae</taxon>
        <taxon>Agaricales</taxon>
        <taxon>Agaricineae</taxon>
        <taxon>Psathyrellaceae</taxon>
        <taxon>Candolleomyces</taxon>
    </lineage>
</organism>
<feature type="compositionally biased region" description="Basic residues" evidence="1">
    <location>
        <begin position="42"/>
        <end position="55"/>
    </location>
</feature>
<dbReference type="EMBL" id="JANBPK010000706">
    <property type="protein sequence ID" value="KAJ2935064.1"/>
    <property type="molecule type" value="Genomic_DNA"/>
</dbReference>
<keyword evidence="4" id="KW-1185">Reference proteome</keyword>
<dbReference type="OrthoDB" id="5598737at2759"/>
<feature type="compositionally biased region" description="Polar residues" evidence="1">
    <location>
        <begin position="27"/>
        <end position="41"/>
    </location>
</feature>
<dbReference type="AlphaFoldDB" id="A0A9W8MNL7"/>
<dbReference type="Pfam" id="PF18717">
    <property type="entry name" value="CxC4"/>
    <property type="match status" value="1"/>
</dbReference>
<feature type="region of interest" description="Disordered" evidence="1">
    <location>
        <begin position="1"/>
        <end position="80"/>
    </location>
</feature>
<dbReference type="InterPro" id="IPR040648">
    <property type="entry name" value="HMGXB3_CxC4"/>
</dbReference>
<name>A0A9W8MNL7_9AGAR</name>
<dbReference type="Proteomes" id="UP001140091">
    <property type="component" value="Unassembled WGS sequence"/>
</dbReference>
<feature type="domain" description="HMG" evidence="2">
    <location>
        <begin position="344"/>
        <end position="475"/>
    </location>
</feature>
<protein>
    <recommendedName>
        <fullName evidence="2">HMG domain-containing protein</fullName>
    </recommendedName>
</protein>
<gene>
    <name evidence="3" type="ORF">H1R20_g1991</name>
</gene>
<evidence type="ECO:0000256" key="1">
    <source>
        <dbReference type="SAM" id="MobiDB-lite"/>
    </source>
</evidence>
<comment type="caution">
    <text evidence="3">The sequence shown here is derived from an EMBL/GenBank/DDBJ whole genome shotgun (WGS) entry which is preliminary data.</text>
</comment>
<feature type="region of interest" description="Disordered" evidence="1">
    <location>
        <begin position="556"/>
        <end position="586"/>
    </location>
</feature>
<evidence type="ECO:0000313" key="4">
    <source>
        <dbReference type="Proteomes" id="UP001140091"/>
    </source>
</evidence>